<evidence type="ECO:0000256" key="8">
    <source>
        <dbReference type="RuleBase" id="RU000688"/>
    </source>
</evidence>
<evidence type="ECO:0000256" key="5">
    <source>
        <dbReference type="ARBA" id="ARBA00023136"/>
    </source>
</evidence>
<feature type="transmembrane region" description="Helical" evidence="9">
    <location>
        <begin position="296"/>
        <end position="317"/>
    </location>
</feature>
<dbReference type="PANTHER" id="PTHR45695:SF9">
    <property type="entry name" value="LEUCOKININ RECEPTOR"/>
    <property type="match status" value="1"/>
</dbReference>
<feature type="transmembrane region" description="Helical" evidence="9">
    <location>
        <begin position="108"/>
        <end position="135"/>
    </location>
</feature>
<keyword evidence="6 8" id="KW-0675">Receptor</keyword>
<keyword evidence="3 9" id="KW-1133">Transmembrane helix</keyword>
<evidence type="ECO:0000256" key="6">
    <source>
        <dbReference type="ARBA" id="ARBA00023170"/>
    </source>
</evidence>
<gene>
    <name evidence="11" type="ORF">pdam_00013641</name>
</gene>
<dbReference type="SUPFAM" id="SSF81321">
    <property type="entry name" value="Family A G protein-coupled receptor-like"/>
    <property type="match status" value="1"/>
</dbReference>
<dbReference type="AlphaFoldDB" id="A0A3M6UKR1"/>
<dbReference type="InterPro" id="IPR000276">
    <property type="entry name" value="GPCR_Rhodpsn"/>
</dbReference>
<dbReference type="GO" id="GO:0004930">
    <property type="term" value="F:G protein-coupled receptor activity"/>
    <property type="evidence" value="ECO:0007669"/>
    <property type="project" value="UniProtKB-KW"/>
</dbReference>
<feature type="transmembrane region" description="Helical" evidence="9">
    <location>
        <begin position="67"/>
        <end position="88"/>
    </location>
</feature>
<name>A0A3M6UKR1_POCDA</name>
<feature type="domain" description="G-protein coupled receptors family 1 profile" evidence="10">
    <location>
        <begin position="51"/>
        <end position="309"/>
    </location>
</feature>
<dbReference type="PROSITE" id="PS50262">
    <property type="entry name" value="G_PROTEIN_RECEP_F1_2"/>
    <property type="match status" value="1"/>
</dbReference>
<dbReference type="OrthoDB" id="5952899at2759"/>
<feature type="transmembrane region" description="Helical" evidence="9">
    <location>
        <begin position="155"/>
        <end position="174"/>
    </location>
</feature>
<keyword evidence="12" id="KW-1185">Reference proteome</keyword>
<proteinExistence type="inferred from homology"/>
<dbReference type="GO" id="GO:0005886">
    <property type="term" value="C:plasma membrane"/>
    <property type="evidence" value="ECO:0007669"/>
    <property type="project" value="TreeGrafter"/>
</dbReference>
<evidence type="ECO:0000256" key="9">
    <source>
        <dbReference type="SAM" id="Phobius"/>
    </source>
</evidence>
<evidence type="ECO:0000256" key="3">
    <source>
        <dbReference type="ARBA" id="ARBA00022989"/>
    </source>
</evidence>
<keyword evidence="7 8" id="KW-0807">Transducer</keyword>
<evidence type="ECO:0000259" key="10">
    <source>
        <dbReference type="PROSITE" id="PS50262"/>
    </source>
</evidence>
<evidence type="ECO:0000256" key="1">
    <source>
        <dbReference type="ARBA" id="ARBA00004141"/>
    </source>
</evidence>
<feature type="transmembrane region" description="Helical" evidence="9">
    <location>
        <begin position="211"/>
        <end position="232"/>
    </location>
</feature>
<comment type="subcellular location">
    <subcellularLocation>
        <location evidence="1">Membrane</location>
        <topology evidence="1">Multi-pass membrane protein</topology>
    </subcellularLocation>
</comment>
<protein>
    <recommendedName>
        <fullName evidence="10">G-protein coupled receptors family 1 profile domain-containing protein</fullName>
    </recommendedName>
</protein>
<reference evidence="11 12" key="1">
    <citation type="journal article" date="2018" name="Sci. Rep.">
        <title>Comparative analysis of the Pocillopora damicornis genome highlights role of immune system in coral evolution.</title>
        <authorList>
            <person name="Cunning R."/>
            <person name="Bay R.A."/>
            <person name="Gillette P."/>
            <person name="Baker A.C."/>
            <person name="Traylor-Knowles N."/>
        </authorList>
    </citation>
    <scope>NUCLEOTIDE SEQUENCE [LARGE SCALE GENOMIC DNA]</scope>
    <source>
        <strain evidence="11">RSMAS</strain>
        <tissue evidence="11">Whole animal</tissue>
    </source>
</reference>
<dbReference type="Proteomes" id="UP000275408">
    <property type="component" value="Unassembled WGS sequence"/>
</dbReference>
<comment type="caution">
    <text evidence="11">The sequence shown here is derived from an EMBL/GenBank/DDBJ whole genome shotgun (WGS) entry which is preliminary data.</text>
</comment>
<evidence type="ECO:0000256" key="7">
    <source>
        <dbReference type="ARBA" id="ARBA00023224"/>
    </source>
</evidence>
<evidence type="ECO:0000256" key="4">
    <source>
        <dbReference type="ARBA" id="ARBA00023040"/>
    </source>
</evidence>
<dbReference type="CDD" id="cd00637">
    <property type="entry name" value="7tm_classA_rhodopsin-like"/>
    <property type="match status" value="1"/>
</dbReference>
<dbReference type="Gene3D" id="1.20.1070.10">
    <property type="entry name" value="Rhodopsin 7-helix transmembrane proteins"/>
    <property type="match status" value="1"/>
</dbReference>
<dbReference type="EMBL" id="RCHS01001299">
    <property type="protein sequence ID" value="RMX54202.1"/>
    <property type="molecule type" value="Genomic_DNA"/>
</dbReference>
<evidence type="ECO:0000313" key="11">
    <source>
        <dbReference type="EMBL" id="RMX54202.1"/>
    </source>
</evidence>
<comment type="similarity">
    <text evidence="8">Belongs to the G-protein coupled receptor 1 family.</text>
</comment>
<feature type="transmembrane region" description="Helical" evidence="9">
    <location>
        <begin position="257"/>
        <end position="276"/>
    </location>
</feature>
<dbReference type="Pfam" id="PF00001">
    <property type="entry name" value="7tm_1"/>
    <property type="match status" value="1"/>
</dbReference>
<sequence>MENFTLSIIINDSKETFATSDVPCFTFTNHLILKVFMVFAYVLVIGTSIIGNTLLAFIYFKSKNMKTTINCCIMNMVLADLLVTLVYMPRMVARILVSLEWLVEGTLGLFLCVLVSFSQEISICVSILTVLLIAFERFLAVTFPLRVFISKKFSICLLCGTWLLSLAARSPMLYGVKTIRFQSGELGCFWIGSLSFQTKQSRRSYQESMLVIFYGLPLLIIITIYTVIAVFLRRRHALIDNVTRDCVLATTRKVNKMILAVITAFLLCWLLYFLVIPLQEFWNVVIPCEVHFLRFYLGHLNSACNPIICFAFSARAIQIKWRELKIERSRIIRLAYAPSKRDRSRSNIELLSVRSLGRSKCSRILMANLIQKKMGEFKKAHNPFYCGLFSIPWTEWGSNKPYEAM</sequence>
<feature type="transmembrane region" description="Helical" evidence="9">
    <location>
        <begin position="35"/>
        <end position="60"/>
    </location>
</feature>
<dbReference type="STRING" id="46731.A0A3M6UKR1"/>
<evidence type="ECO:0000256" key="2">
    <source>
        <dbReference type="ARBA" id="ARBA00022692"/>
    </source>
</evidence>
<keyword evidence="2 8" id="KW-0812">Transmembrane</keyword>
<keyword evidence="4 8" id="KW-0297">G-protein coupled receptor</keyword>
<organism evidence="11 12">
    <name type="scientific">Pocillopora damicornis</name>
    <name type="common">Cauliflower coral</name>
    <name type="synonym">Millepora damicornis</name>
    <dbReference type="NCBI Taxonomy" id="46731"/>
    <lineage>
        <taxon>Eukaryota</taxon>
        <taxon>Metazoa</taxon>
        <taxon>Cnidaria</taxon>
        <taxon>Anthozoa</taxon>
        <taxon>Hexacorallia</taxon>
        <taxon>Scleractinia</taxon>
        <taxon>Astrocoeniina</taxon>
        <taxon>Pocilloporidae</taxon>
        <taxon>Pocillopora</taxon>
    </lineage>
</organism>
<keyword evidence="5 9" id="KW-0472">Membrane</keyword>
<evidence type="ECO:0000313" key="12">
    <source>
        <dbReference type="Proteomes" id="UP000275408"/>
    </source>
</evidence>
<dbReference type="PANTHER" id="PTHR45695">
    <property type="entry name" value="LEUCOKININ RECEPTOR-RELATED"/>
    <property type="match status" value="1"/>
</dbReference>
<dbReference type="PRINTS" id="PR00237">
    <property type="entry name" value="GPCRRHODOPSN"/>
</dbReference>
<dbReference type="PROSITE" id="PS00237">
    <property type="entry name" value="G_PROTEIN_RECEP_F1_1"/>
    <property type="match status" value="1"/>
</dbReference>
<accession>A0A3M6UKR1</accession>
<dbReference type="InterPro" id="IPR017452">
    <property type="entry name" value="GPCR_Rhodpsn_7TM"/>
</dbReference>